<dbReference type="InterPro" id="IPR044849">
    <property type="entry name" value="CASTOR/POLLUX/SYM8-like"/>
</dbReference>
<protein>
    <recommendedName>
        <fullName evidence="4">RCK N-terminal domain-containing protein</fullName>
    </recommendedName>
</protein>
<keyword evidence="1" id="KW-0472">Membrane</keyword>
<dbReference type="Gene3D" id="3.40.50.720">
    <property type="entry name" value="NAD(P)-binding Rossmann-like Domain"/>
    <property type="match status" value="1"/>
</dbReference>
<dbReference type="AlphaFoldDB" id="A0A9D2H0F3"/>
<gene>
    <name evidence="2" type="ORF">H9807_10395</name>
</gene>
<comment type="caution">
    <text evidence="2">The sequence shown here is derived from an EMBL/GenBank/DDBJ whole genome shotgun (WGS) entry which is preliminary data.</text>
</comment>
<evidence type="ECO:0000256" key="1">
    <source>
        <dbReference type="SAM" id="Phobius"/>
    </source>
</evidence>
<dbReference type="Proteomes" id="UP000824108">
    <property type="component" value="Unassembled WGS sequence"/>
</dbReference>
<dbReference type="PANTHER" id="PTHR31563">
    <property type="entry name" value="ION CHANNEL POLLUX-RELATED"/>
    <property type="match status" value="1"/>
</dbReference>
<evidence type="ECO:0008006" key="4">
    <source>
        <dbReference type="Google" id="ProtNLM"/>
    </source>
</evidence>
<evidence type="ECO:0000313" key="3">
    <source>
        <dbReference type="Proteomes" id="UP000824108"/>
    </source>
</evidence>
<reference evidence="2" key="2">
    <citation type="submission" date="2021-04" db="EMBL/GenBank/DDBJ databases">
        <authorList>
            <person name="Gilroy R."/>
        </authorList>
    </citation>
    <scope>NUCLEOTIDE SEQUENCE</scope>
    <source>
        <strain evidence="2">CHK118-2852</strain>
    </source>
</reference>
<keyword evidence="1" id="KW-0812">Transmembrane</keyword>
<evidence type="ECO:0000313" key="2">
    <source>
        <dbReference type="EMBL" id="HIZ92506.1"/>
    </source>
</evidence>
<accession>A0A9D2H0F3</accession>
<organism evidence="2 3">
    <name type="scientific">Candidatus Bacteroides merdavium</name>
    <dbReference type="NCBI Taxonomy" id="2838472"/>
    <lineage>
        <taxon>Bacteria</taxon>
        <taxon>Pseudomonadati</taxon>
        <taxon>Bacteroidota</taxon>
        <taxon>Bacteroidia</taxon>
        <taxon>Bacteroidales</taxon>
        <taxon>Bacteroidaceae</taxon>
        <taxon>Bacteroides</taxon>
    </lineage>
</organism>
<dbReference type="Gene3D" id="6.20.350.10">
    <property type="match status" value="1"/>
</dbReference>
<sequence>MNLKTKFVESAFAKWVKDIWYYVEKHFDRALYKGGAKQFCWLFGILAIATGIGLAFSPLFHVERWRVIELLLDPGSFSGSTENSGNVWFQFIVTLAGAVTFTCLLINAIGNFMERRIDRIRNGNIAYEVDDHILILGSGGWLVNLIKALLEKEENGKRDIVILTSQDAEEVRAHVFAEIPKEKARNIYVYYGSRVQKETLNKLDAYQTTAIYILGEDDEPAHDSINMKCYEVLKEVCNRSRRTINCYMVLDRLTSIQFFYYKQDNPSTDKLRLTVVNSWENAAQRVLVSRDYRDGEFYPALDRNGIHEDDNKFVHFVIVGMSQMGYAMATTAAHVCHFPNFPSKGLRTKITFIQNDIRQEMNFFLGRFSELMKLSYWQYINPENPTLDTETFPDAQYTDLARDPKGFLDIEWEFIDSGIETPQVRNYLEQCAERNEETEVLTIALCGNEPETNASAALFLPAIISEKQIPVFVYQPGGNQMMRMVKDTALYAHLYPFGMKTDAFDKQYHERLRRARRISQLYKLQNKGKPFTKMPEDGELVAPWFANQYAFQQSNMYAANSIPFKLRGVAIGIEEKLTDKDIDLLAKIEHNRWNVERLLNGFRSYKLTERLTFKAILEEGDAKTKKPLEATLKKNKNTLFIHKDIAPYEELLPSSQNYDKAIVRNIQSVLKDNSYTN</sequence>
<feature type="transmembrane region" description="Helical" evidence="1">
    <location>
        <begin position="39"/>
        <end position="60"/>
    </location>
</feature>
<keyword evidence="1" id="KW-1133">Transmembrane helix</keyword>
<reference evidence="2" key="1">
    <citation type="journal article" date="2021" name="PeerJ">
        <title>Extensive microbial diversity within the chicken gut microbiome revealed by metagenomics and culture.</title>
        <authorList>
            <person name="Gilroy R."/>
            <person name="Ravi A."/>
            <person name="Getino M."/>
            <person name="Pursley I."/>
            <person name="Horton D.L."/>
            <person name="Alikhan N.F."/>
            <person name="Baker D."/>
            <person name="Gharbi K."/>
            <person name="Hall N."/>
            <person name="Watson M."/>
            <person name="Adriaenssens E.M."/>
            <person name="Foster-Nyarko E."/>
            <person name="Jarju S."/>
            <person name="Secka A."/>
            <person name="Antonio M."/>
            <person name="Oren A."/>
            <person name="Chaudhuri R.R."/>
            <person name="La Ragione R."/>
            <person name="Hildebrand F."/>
            <person name="Pallen M.J."/>
        </authorList>
    </citation>
    <scope>NUCLEOTIDE SEQUENCE</scope>
    <source>
        <strain evidence="2">CHK118-2852</strain>
    </source>
</reference>
<dbReference type="EMBL" id="DXAV01000084">
    <property type="protein sequence ID" value="HIZ92506.1"/>
    <property type="molecule type" value="Genomic_DNA"/>
</dbReference>
<dbReference type="GO" id="GO:0006811">
    <property type="term" value="P:monoatomic ion transport"/>
    <property type="evidence" value="ECO:0007669"/>
    <property type="project" value="InterPro"/>
</dbReference>
<proteinExistence type="predicted"/>
<dbReference type="PANTHER" id="PTHR31563:SF10">
    <property type="entry name" value="ION CHANNEL POLLUX-RELATED"/>
    <property type="match status" value="1"/>
</dbReference>
<feature type="transmembrane region" description="Helical" evidence="1">
    <location>
        <begin position="87"/>
        <end position="109"/>
    </location>
</feature>
<name>A0A9D2H0F3_9BACE</name>